<gene>
    <name evidence="2" type="ORF">SAMN04488579_1159</name>
</gene>
<evidence type="ECO:0000256" key="1">
    <source>
        <dbReference type="SAM" id="SignalP"/>
    </source>
</evidence>
<feature type="signal peptide" evidence="1">
    <location>
        <begin position="1"/>
        <end position="19"/>
    </location>
</feature>
<dbReference type="STRING" id="1528.SAMN04488579_1159"/>
<dbReference type="InterPro" id="IPR021440">
    <property type="entry name" value="DUF3089"/>
</dbReference>
<organism evidence="2 3">
    <name type="scientific">Eubacterium barkeri</name>
    <name type="common">Clostridium barkeri</name>
    <dbReference type="NCBI Taxonomy" id="1528"/>
    <lineage>
        <taxon>Bacteria</taxon>
        <taxon>Bacillati</taxon>
        <taxon>Bacillota</taxon>
        <taxon>Clostridia</taxon>
        <taxon>Eubacteriales</taxon>
        <taxon>Eubacteriaceae</taxon>
        <taxon>Eubacterium</taxon>
    </lineage>
</organism>
<dbReference type="AlphaFoldDB" id="A0A1H3GTA2"/>
<proteinExistence type="predicted"/>
<keyword evidence="1" id="KW-0732">Signal</keyword>
<dbReference type="Proteomes" id="UP000199652">
    <property type="component" value="Unassembled WGS sequence"/>
</dbReference>
<name>A0A1H3GTA2_EUBBA</name>
<reference evidence="3" key="1">
    <citation type="submission" date="2016-10" db="EMBL/GenBank/DDBJ databases">
        <authorList>
            <person name="Varghese N."/>
            <person name="Submissions S."/>
        </authorList>
    </citation>
    <scope>NUCLEOTIDE SEQUENCE [LARGE SCALE GENOMIC DNA]</scope>
    <source>
        <strain evidence="3">VPI 5359</strain>
    </source>
</reference>
<dbReference type="RefSeq" id="WP_090245764.1">
    <property type="nucleotide sequence ID" value="NZ_FNOU01000015.1"/>
</dbReference>
<dbReference type="EMBL" id="FNOU01000015">
    <property type="protein sequence ID" value="SDY06175.1"/>
    <property type="molecule type" value="Genomic_DNA"/>
</dbReference>
<sequence>MKKIIQVLMMIFVLTMVFVGCSNGTADKDSEGLEHIVGLDKYEEVTDYSDSNNWVNLPKEEKYAVDVIFFYPTTYSKEKTGEDIADIDDIDMREGAERCYKLQASVFSETANIYAPIYRQTDAVTINELPLGTQNNLLNTVAKADPTTALDYYFKNYNKGKPFYIAGHSQGSAVTLQILEDYMKDHPDYYERMIAAYPIGYSVTRDYMEANKHLKFAEGARDTGVIVSYNTEGSENIGKRNLVINENTLAINPLNWKTDDTYASIEENKGSLQLDGTIGKALADAKIDVERGSVICSTADVKTYASQAVDLFGPASFHSQDYSFYYVNLVENIADRAKAFQEK</sequence>
<keyword evidence="3" id="KW-1185">Reference proteome</keyword>
<dbReference type="SUPFAM" id="SSF53474">
    <property type="entry name" value="alpha/beta-Hydrolases"/>
    <property type="match status" value="1"/>
</dbReference>
<evidence type="ECO:0000313" key="2">
    <source>
        <dbReference type="EMBL" id="SDY06175.1"/>
    </source>
</evidence>
<dbReference type="PROSITE" id="PS51257">
    <property type="entry name" value="PROKAR_LIPOPROTEIN"/>
    <property type="match status" value="1"/>
</dbReference>
<dbReference type="Pfam" id="PF11288">
    <property type="entry name" value="DUF3089"/>
    <property type="match status" value="1"/>
</dbReference>
<dbReference type="InterPro" id="IPR029058">
    <property type="entry name" value="AB_hydrolase_fold"/>
</dbReference>
<evidence type="ECO:0008006" key="4">
    <source>
        <dbReference type="Google" id="ProtNLM"/>
    </source>
</evidence>
<feature type="chain" id="PRO_5039098339" description="DUF3089 domain-containing protein" evidence="1">
    <location>
        <begin position="20"/>
        <end position="343"/>
    </location>
</feature>
<accession>A0A1H3GTA2</accession>
<evidence type="ECO:0000313" key="3">
    <source>
        <dbReference type="Proteomes" id="UP000199652"/>
    </source>
</evidence>
<dbReference type="OrthoDB" id="9794645at2"/>
<protein>
    <recommendedName>
        <fullName evidence="4">DUF3089 domain-containing protein</fullName>
    </recommendedName>
</protein>